<reference evidence="1" key="1">
    <citation type="submission" date="2014-09" db="EMBL/GenBank/DDBJ databases">
        <authorList>
            <person name="Magalhaes I.L.F."/>
            <person name="Oliveira U."/>
            <person name="Santos F.R."/>
            <person name="Vidigal T.H.D.A."/>
            <person name="Brescovit A.D."/>
            <person name="Santos A.J."/>
        </authorList>
    </citation>
    <scope>NUCLEOTIDE SEQUENCE</scope>
    <source>
        <tissue evidence="1">Shoot tissue taken approximately 20 cm above the soil surface</tissue>
    </source>
</reference>
<evidence type="ECO:0000313" key="1">
    <source>
        <dbReference type="EMBL" id="JAD91663.1"/>
    </source>
</evidence>
<sequence length="15" mass="1774">MTGLVWSMDQTRVSY</sequence>
<protein>
    <submittedName>
        <fullName evidence="1">Uncharacterized protein</fullName>
    </submittedName>
</protein>
<accession>A0A0A9DY90</accession>
<reference evidence="1" key="2">
    <citation type="journal article" date="2015" name="Data Brief">
        <title>Shoot transcriptome of the giant reed, Arundo donax.</title>
        <authorList>
            <person name="Barrero R.A."/>
            <person name="Guerrero F.D."/>
            <person name="Moolhuijzen P."/>
            <person name="Goolsby J.A."/>
            <person name="Tidwell J."/>
            <person name="Bellgard S.E."/>
            <person name="Bellgard M.I."/>
        </authorList>
    </citation>
    <scope>NUCLEOTIDE SEQUENCE</scope>
    <source>
        <tissue evidence="1">Shoot tissue taken approximately 20 cm above the soil surface</tissue>
    </source>
</reference>
<dbReference type="EMBL" id="GBRH01206232">
    <property type="protein sequence ID" value="JAD91663.1"/>
    <property type="molecule type" value="Transcribed_RNA"/>
</dbReference>
<organism evidence="1">
    <name type="scientific">Arundo donax</name>
    <name type="common">Giant reed</name>
    <name type="synonym">Donax arundinaceus</name>
    <dbReference type="NCBI Taxonomy" id="35708"/>
    <lineage>
        <taxon>Eukaryota</taxon>
        <taxon>Viridiplantae</taxon>
        <taxon>Streptophyta</taxon>
        <taxon>Embryophyta</taxon>
        <taxon>Tracheophyta</taxon>
        <taxon>Spermatophyta</taxon>
        <taxon>Magnoliopsida</taxon>
        <taxon>Liliopsida</taxon>
        <taxon>Poales</taxon>
        <taxon>Poaceae</taxon>
        <taxon>PACMAD clade</taxon>
        <taxon>Arundinoideae</taxon>
        <taxon>Arundineae</taxon>
        <taxon>Arundo</taxon>
    </lineage>
</organism>
<name>A0A0A9DY90_ARUDO</name>
<proteinExistence type="predicted"/>